<dbReference type="PANTHER" id="PTHR10073:SF54">
    <property type="entry name" value="PMS1 PROTEIN HOMOLOG 1"/>
    <property type="match status" value="1"/>
</dbReference>
<dbReference type="GO" id="GO:0006298">
    <property type="term" value="P:mismatch repair"/>
    <property type="evidence" value="ECO:0007669"/>
    <property type="project" value="InterPro"/>
</dbReference>
<dbReference type="GO" id="GO:0005524">
    <property type="term" value="F:ATP binding"/>
    <property type="evidence" value="ECO:0007669"/>
    <property type="project" value="InterPro"/>
</dbReference>
<dbReference type="GO" id="GO:0032389">
    <property type="term" value="C:MutLalpha complex"/>
    <property type="evidence" value="ECO:0007669"/>
    <property type="project" value="TreeGrafter"/>
</dbReference>
<protein>
    <submittedName>
        <fullName evidence="6">PMS1 homolog 1, mismatch repair system component</fullName>
    </submittedName>
</protein>
<dbReference type="CDD" id="cd03485">
    <property type="entry name" value="MutL_Trans_hPMS_1_like"/>
    <property type="match status" value="1"/>
</dbReference>
<evidence type="ECO:0000313" key="6">
    <source>
        <dbReference type="Ensembl" id="ENSCCRP00000176398.1"/>
    </source>
</evidence>
<dbReference type="GO" id="GO:0030983">
    <property type="term" value="F:mismatched DNA binding"/>
    <property type="evidence" value="ECO:0007669"/>
    <property type="project" value="InterPro"/>
</dbReference>
<feature type="DNA-binding region" description="HMG box" evidence="3">
    <location>
        <begin position="528"/>
        <end position="596"/>
    </location>
</feature>
<dbReference type="PROSITE" id="PS00058">
    <property type="entry name" value="DNA_MISMATCH_REPAIR_1"/>
    <property type="match status" value="1"/>
</dbReference>
<dbReference type="PANTHER" id="PTHR10073">
    <property type="entry name" value="DNA MISMATCH REPAIR PROTEIN MLH, PMS, MUTL"/>
    <property type="match status" value="1"/>
</dbReference>
<dbReference type="InterPro" id="IPR002099">
    <property type="entry name" value="MutL/Mlh/PMS"/>
</dbReference>
<dbReference type="Pfam" id="PF00505">
    <property type="entry name" value="HMG_box"/>
    <property type="match status" value="1"/>
</dbReference>
<evidence type="ECO:0000259" key="5">
    <source>
        <dbReference type="PROSITE" id="PS50118"/>
    </source>
</evidence>
<dbReference type="NCBIfam" id="TIGR00585">
    <property type="entry name" value="mutl"/>
    <property type="match status" value="1"/>
</dbReference>
<evidence type="ECO:0000313" key="7">
    <source>
        <dbReference type="Proteomes" id="UP001108240"/>
    </source>
</evidence>
<feature type="region of interest" description="Disordered" evidence="4">
    <location>
        <begin position="543"/>
        <end position="613"/>
    </location>
</feature>
<feature type="compositionally biased region" description="Low complexity" evidence="4">
    <location>
        <begin position="444"/>
        <end position="455"/>
    </location>
</feature>
<dbReference type="SUPFAM" id="SSF47095">
    <property type="entry name" value="HMG-box"/>
    <property type="match status" value="1"/>
</dbReference>
<dbReference type="Gene3D" id="3.30.565.10">
    <property type="entry name" value="Histidine kinase-like ATPase, C-terminal domain"/>
    <property type="match status" value="1"/>
</dbReference>
<keyword evidence="7" id="KW-1185">Reference proteome</keyword>
<dbReference type="InterPro" id="IPR036890">
    <property type="entry name" value="HATPase_C_sf"/>
</dbReference>
<feature type="compositionally biased region" description="Polar residues" evidence="4">
    <location>
        <begin position="543"/>
        <end position="559"/>
    </location>
</feature>
<dbReference type="InterPro" id="IPR038973">
    <property type="entry name" value="MutL/Mlh/Pms-like"/>
</dbReference>
<dbReference type="GO" id="GO:0016887">
    <property type="term" value="F:ATP hydrolysis activity"/>
    <property type="evidence" value="ECO:0007669"/>
    <property type="project" value="InterPro"/>
</dbReference>
<dbReference type="SMART" id="SM00398">
    <property type="entry name" value="HMG"/>
    <property type="match status" value="1"/>
</dbReference>
<dbReference type="InterPro" id="IPR036910">
    <property type="entry name" value="HMG_box_dom_sf"/>
</dbReference>
<dbReference type="CDD" id="cd16926">
    <property type="entry name" value="HATPase_MutL-MLH-PMS-like"/>
    <property type="match status" value="1"/>
</dbReference>
<keyword evidence="2" id="KW-0227">DNA damage</keyword>
<dbReference type="FunFam" id="3.30.565.10:FF:000017">
    <property type="entry name" value="PMS1 homolog 1, mismatch repair system component"/>
    <property type="match status" value="1"/>
</dbReference>
<dbReference type="InterPro" id="IPR014721">
    <property type="entry name" value="Ribsml_uS5_D2-typ_fold_subgr"/>
</dbReference>
<feature type="domain" description="HMG box" evidence="5">
    <location>
        <begin position="528"/>
        <end position="596"/>
    </location>
</feature>
<feature type="compositionally biased region" description="Basic and acidic residues" evidence="4">
    <location>
        <begin position="562"/>
        <end position="583"/>
    </location>
</feature>
<dbReference type="InterPro" id="IPR020568">
    <property type="entry name" value="Ribosomal_Su5_D2-typ_SF"/>
</dbReference>
<name>A0A9J8D3E0_CYPCA</name>
<feature type="region of interest" description="Disordered" evidence="4">
    <location>
        <begin position="436"/>
        <end position="460"/>
    </location>
</feature>
<dbReference type="InterPro" id="IPR014762">
    <property type="entry name" value="DNA_mismatch_repair_CS"/>
</dbReference>
<feature type="compositionally biased region" description="Low complexity" evidence="4">
    <location>
        <begin position="394"/>
        <end position="408"/>
    </location>
</feature>
<evidence type="ECO:0000256" key="1">
    <source>
        <dbReference type="ARBA" id="ARBA00006082"/>
    </source>
</evidence>
<dbReference type="GeneTree" id="ENSGT00940000157085"/>
<dbReference type="SUPFAM" id="SSF55874">
    <property type="entry name" value="ATPase domain of HSP90 chaperone/DNA topoisomerase II/histidine kinase"/>
    <property type="match status" value="1"/>
</dbReference>
<proteinExistence type="inferred from homology"/>
<organism evidence="6 7">
    <name type="scientific">Cyprinus carpio carpio</name>
    <dbReference type="NCBI Taxonomy" id="630221"/>
    <lineage>
        <taxon>Eukaryota</taxon>
        <taxon>Metazoa</taxon>
        <taxon>Chordata</taxon>
        <taxon>Craniata</taxon>
        <taxon>Vertebrata</taxon>
        <taxon>Euteleostomi</taxon>
        <taxon>Actinopterygii</taxon>
        <taxon>Neopterygii</taxon>
        <taxon>Teleostei</taxon>
        <taxon>Ostariophysi</taxon>
        <taxon>Cypriniformes</taxon>
        <taxon>Cyprinidae</taxon>
        <taxon>Cyprininae</taxon>
        <taxon>Cyprinus</taxon>
    </lineage>
</organism>
<dbReference type="PROSITE" id="PS50118">
    <property type="entry name" value="HMG_BOX_2"/>
    <property type="match status" value="1"/>
</dbReference>
<dbReference type="Pfam" id="PF13589">
    <property type="entry name" value="HATPase_c_3"/>
    <property type="match status" value="1"/>
</dbReference>
<dbReference type="SUPFAM" id="SSF54211">
    <property type="entry name" value="Ribosomal protein S5 domain 2-like"/>
    <property type="match status" value="1"/>
</dbReference>
<reference evidence="6" key="2">
    <citation type="submission" date="2025-09" db="UniProtKB">
        <authorList>
            <consortium name="Ensembl"/>
        </authorList>
    </citation>
    <scope>IDENTIFICATION</scope>
</reference>
<dbReference type="FunFam" id="1.10.30.10:FF:000026">
    <property type="entry name" value="PMS1 homolog 1, mismatch repair system component"/>
    <property type="match status" value="1"/>
</dbReference>
<dbReference type="InterPro" id="IPR013507">
    <property type="entry name" value="DNA_mismatch_S5_2-like"/>
</dbReference>
<keyword evidence="3" id="KW-0238">DNA-binding</keyword>
<dbReference type="Gene3D" id="3.30.230.10">
    <property type="match status" value="1"/>
</dbReference>
<dbReference type="SMART" id="SM01340">
    <property type="entry name" value="DNA_mis_repair"/>
    <property type="match status" value="1"/>
</dbReference>
<dbReference type="Gene3D" id="1.10.30.10">
    <property type="entry name" value="High mobility group box domain"/>
    <property type="match status" value="1"/>
</dbReference>
<dbReference type="Ensembl" id="ENSCCRT00000182650.1">
    <property type="protein sequence ID" value="ENSCCRP00000176398.1"/>
    <property type="gene ID" value="ENSCCRG00000003785.2"/>
</dbReference>
<dbReference type="CDD" id="cd21985">
    <property type="entry name" value="HMG-box_PMS1"/>
    <property type="match status" value="1"/>
</dbReference>
<dbReference type="AlphaFoldDB" id="A0A9J8D3E0"/>
<keyword evidence="3" id="KW-0539">Nucleus</keyword>
<evidence type="ECO:0000256" key="3">
    <source>
        <dbReference type="PROSITE-ProRule" id="PRU00267"/>
    </source>
</evidence>
<feature type="region of interest" description="Disordered" evidence="4">
    <location>
        <begin position="346"/>
        <end position="408"/>
    </location>
</feature>
<dbReference type="GO" id="GO:0140664">
    <property type="term" value="F:ATP-dependent DNA damage sensor activity"/>
    <property type="evidence" value="ECO:0007669"/>
    <property type="project" value="InterPro"/>
</dbReference>
<dbReference type="Proteomes" id="UP001108240">
    <property type="component" value="Unplaced"/>
</dbReference>
<accession>A0A9J8D3E0</accession>
<evidence type="ECO:0000256" key="4">
    <source>
        <dbReference type="SAM" id="MobiDB-lite"/>
    </source>
</evidence>
<evidence type="ECO:0000256" key="2">
    <source>
        <dbReference type="ARBA" id="ARBA00022763"/>
    </source>
</evidence>
<dbReference type="Pfam" id="PF01119">
    <property type="entry name" value="DNA_mis_repair"/>
    <property type="match status" value="1"/>
</dbReference>
<dbReference type="FunFam" id="3.30.230.10:FF:000030">
    <property type="entry name" value="PMS1 homolog 1, mismatch repair system component"/>
    <property type="match status" value="1"/>
</dbReference>
<dbReference type="InterPro" id="IPR009071">
    <property type="entry name" value="HMG_box_dom"/>
</dbReference>
<sequence length="886" mass="98131">MKALPAETVRLLCSSQVITSVLNVVKELVENSLDAGSSSLENYGLDRIEVRDNGSGIKATDVPVMAVKHYTSKISCHEDLERLETYGFRGEALASLCAISEVVITTRTADDEFSIQYSVDHNGQIVSQKPSHLGEGTTVCAANLFKNLPVRRQYYSNTKKCKEELKRVQNLLMAYAVVKPELRITLSHNKAVVWQKSRVSDHRTALMAVLGAASVANMLPVQHHQEQPEIGIDGFFPKPGSDFNSTSSSTPDKTFIFVNSRPVHHKEILKLIKQYYTSAQSNKESANRRYPFLMMNITIPASTVDVNLTPDKTEVMLQNKEGVLLAVETMLISLYGYSIDNDDLKTGGSRPGVSSVDVPEHTNVVPTPTTDVRLDEPELLEISPTNADKQDGELSLSNTANTSSSSISEDWVINRSSSDFDSINSSLPADDVVMNSTADLNCNSPKPSKSDSGPGQESIVSAESWSTGKAFSNQVTGECLEPVKLHVPKVHEDLGGSTRSSPSKRPSNVIMEKMAKLTAYELISNRSVRQPSSAFSLFEQDTRSQVLQENPRASPQDVTTAVKERWESLGEEDRKKYESKAEKSLNAYNLQRKRKQMSAESSLNKAQGVKRKAPLANQQALDKLFSSQPSSKRSPAKLSKPLPFSIATLKQSLNLLSYQNRSSAQGLRLVNRLASHGAWVVLCGKKLMLLNPFRVEEALLFKRLLENNILPTVRLQTPVQLTDGVLGGPEYMEVLLNMEKDSACFNGDIYFTDPRLVANGFEIKMIPGSLSSERHVEVTGMADCMPFFGIGDLREILQAIKVRDAKTVEQCRPLKVSNYLESEAVRLARQLPLNLTRADVTNTLCRMKQELEEESQACIHRRPFFHDLVTVPETEQDALQIMSNSC</sequence>
<comment type="similarity">
    <text evidence="1">Belongs to the DNA mismatch repair MutL/HexB family.</text>
</comment>
<reference evidence="6" key="1">
    <citation type="submission" date="2025-08" db="UniProtKB">
        <authorList>
            <consortium name="Ensembl"/>
        </authorList>
    </citation>
    <scope>IDENTIFICATION</scope>
</reference>